<evidence type="ECO:0000313" key="2">
    <source>
        <dbReference type="EMBL" id="KAJ7773157.1"/>
    </source>
</evidence>
<protein>
    <submittedName>
        <fullName evidence="2">Uncharacterized protein</fullName>
    </submittedName>
</protein>
<reference evidence="2" key="1">
    <citation type="submission" date="2023-03" db="EMBL/GenBank/DDBJ databases">
        <title>Massive genome expansion in bonnet fungi (Mycena s.s.) driven by repeated elements and novel gene families across ecological guilds.</title>
        <authorList>
            <consortium name="Lawrence Berkeley National Laboratory"/>
            <person name="Harder C.B."/>
            <person name="Miyauchi S."/>
            <person name="Viragh M."/>
            <person name="Kuo A."/>
            <person name="Thoen E."/>
            <person name="Andreopoulos B."/>
            <person name="Lu D."/>
            <person name="Skrede I."/>
            <person name="Drula E."/>
            <person name="Henrissat B."/>
            <person name="Morin E."/>
            <person name="Kohler A."/>
            <person name="Barry K."/>
            <person name="LaButti K."/>
            <person name="Morin E."/>
            <person name="Salamov A."/>
            <person name="Lipzen A."/>
            <person name="Mereny Z."/>
            <person name="Hegedus B."/>
            <person name="Baldrian P."/>
            <person name="Stursova M."/>
            <person name="Weitz H."/>
            <person name="Taylor A."/>
            <person name="Grigoriev I.V."/>
            <person name="Nagy L.G."/>
            <person name="Martin F."/>
            <person name="Kauserud H."/>
        </authorList>
    </citation>
    <scope>NUCLEOTIDE SEQUENCE</scope>
    <source>
        <strain evidence="2">CBHHK182m</strain>
    </source>
</reference>
<evidence type="ECO:0000256" key="1">
    <source>
        <dbReference type="SAM" id="MobiDB-lite"/>
    </source>
</evidence>
<feature type="region of interest" description="Disordered" evidence="1">
    <location>
        <begin position="157"/>
        <end position="190"/>
    </location>
</feature>
<evidence type="ECO:0000313" key="3">
    <source>
        <dbReference type="Proteomes" id="UP001215598"/>
    </source>
</evidence>
<organism evidence="2 3">
    <name type="scientific">Mycena metata</name>
    <dbReference type="NCBI Taxonomy" id="1033252"/>
    <lineage>
        <taxon>Eukaryota</taxon>
        <taxon>Fungi</taxon>
        <taxon>Dikarya</taxon>
        <taxon>Basidiomycota</taxon>
        <taxon>Agaricomycotina</taxon>
        <taxon>Agaricomycetes</taxon>
        <taxon>Agaricomycetidae</taxon>
        <taxon>Agaricales</taxon>
        <taxon>Marasmiineae</taxon>
        <taxon>Mycenaceae</taxon>
        <taxon>Mycena</taxon>
    </lineage>
</organism>
<dbReference type="EMBL" id="JARKIB010000013">
    <property type="protein sequence ID" value="KAJ7773157.1"/>
    <property type="molecule type" value="Genomic_DNA"/>
</dbReference>
<proteinExistence type="predicted"/>
<feature type="compositionally biased region" description="Low complexity" evidence="1">
    <location>
        <begin position="22"/>
        <end position="32"/>
    </location>
</feature>
<feature type="region of interest" description="Disordered" evidence="1">
    <location>
        <begin position="22"/>
        <end position="43"/>
    </location>
</feature>
<name>A0AAD7JYG7_9AGAR</name>
<sequence>MTDTDPAPFRLRLKASEWGSMSPPVVIPSSPSRLQHQKGKSQQIGIPKQCRRRHWMLGGVHTASSASVKDCPEGLGISNILGEILVDWSLMLIEIAVQILLIFISGVVCQATGIGGREWGALFASALGPMPLGVCVRLLLDIGNLLTKLSLLYNPDFPPTDESQTTRLGPEEERPVSPLSAPPTPPTTTHGVYVPTNFELDYSNHNQRFHQISGDLLSADTVYAEVLRVFLAAWF</sequence>
<gene>
    <name evidence="2" type="ORF">B0H16DRAFT_1451001</name>
</gene>
<comment type="caution">
    <text evidence="2">The sequence shown here is derived from an EMBL/GenBank/DDBJ whole genome shotgun (WGS) entry which is preliminary data.</text>
</comment>
<dbReference type="AlphaFoldDB" id="A0AAD7JYG7"/>
<accession>A0AAD7JYG7</accession>
<keyword evidence="3" id="KW-1185">Reference proteome</keyword>
<dbReference type="Proteomes" id="UP001215598">
    <property type="component" value="Unassembled WGS sequence"/>
</dbReference>